<evidence type="ECO:0000256" key="3">
    <source>
        <dbReference type="SAM" id="MobiDB-lite"/>
    </source>
</evidence>
<dbReference type="Pfam" id="PF01083">
    <property type="entry name" value="Cutinase"/>
    <property type="match status" value="1"/>
</dbReference>
<evidence type="ECO:0000313" key="4">
    <source>
        <dbReference type="EMBL" id="KAK3389775.1"/>
    </source>
</evidence>
<dbReference type="GO" id="GO:0052689">
    <property type="term" value="F:carboxylic ester hydrolase activity"/>
    <property type="evidence" value="ECO:0007669"/>
    <property type="project" value="UniProtKB-ARBA"/>
</dbReference>
<dbReference type="SMART" id="SM01110">
    <property type="entry name" value="Cutinase"/>
    <property type="match status" value="1"/>
</dbReference>
<evidence type="ECO:0000256" key="1">
    <source>
        <dbReference type="ARBA" id="ARBA00022801"/>
    </source>
</evidence>
<dbReference type="AlphaFoldDB" id="A0AAE0NYI0"/>
<dbReference type="InterPro" id="IPR000675">
    <property type="entry name" value="Cutinase/axe"/>
</dbReference>
<dbReference type="PANTHER" id="PTHR33630:SF9">
    <property type="entry name" value="CUTINASE 4"/>
    <property type="match status" value="1"/>
</dbReference>
<dbReference type="InterPro" id="IPR029058">
    <property type="entry name" value="AB_hydrolase_fold"/>
</dbReference>
<evidence type="ECO:0000256" key="2">
    <source>
        <dbReference type="ARBA" id="ARBA00023157"/>
    </source>
</evidence>
<organism evidence="4 5">
    <name type="scientific">Podospora didyma</name>
    <dbReference type="NCBI Taxonomy" id="330526"/>
    <lineage>
        <taxon>Eukaryota</taxon>
        <taxon>Fungi</taxon>
        <taxon>Dikarya</taxon>
        <taxon>Ascomycota</taxon>
        <taxon>Pezizomycotina</taxon>
        <taxon>Sordariomycetes</taxon>
        <taxon>Sordariomycetidae</taxon>
        <taxon>Sordariales</taxon>
        <taxon>Podosporaceae</taxon>
        <taxon>Podospora</taxon>
    </lineage>
</organism>
<keyword evidence="1" id="KW-0378">Hydrolase</keyword>
<dbReference type="Proteomes" id="UP001285441">
    <property type="component" value="Unassembled WGS sequence"/>
</dbReference>
<comment type="caution">
    <text evidence="4">The sequence shown here is derived from an EMBL/GenBank/DDBJ whole genome shotgun (WGS) entry which is preliminary data.</text>
</comment>
<keyword evidence="5" id="KW-1185">Reference proteome</keyword>
<proteinExistence type="predicted"/>
<reference evidence="4" key="2">
    <citation type="submission" date="2023-06" db="EMBL/GenBank/DDBJ databases">
        <authorList>
            <consortium name="Lawrence Berkeley National Laboratory"/>
            <person name="Haridas S."/>
            <person name="Hensen N."/>
            <person name="Bonometti L."/>
            <person name="Westerberg I."/>
            <person name="Brannstrom I.O."/>
            <person name="Guillou S."/>
            <person name="Cros-Aarteil S."/>
            <person name="Calhoun S."/>
            <person name="Kuo A."/>
            <person name="Mondo S."/>
            <person name="Pangilinan J."/>
            <person name="Riley R."/>
            <person name="LaButti K."/>
            <person name="Andreopoulos B."/>
            <person name="Lipzen A."/>
            <person name="Chen C."/>
            <person name="Yanf M."/>
            <person name="Daum C."/>
            <person name="Ng V."/>
            <person name="Clum A."/>
            <person name="Steindorff A."/>
            <person name="Ohm R."/>
            <person name="Martin F."/>
            <person name="Silar P."/>
            <person name="Natvig D."/>
            <person name="Lalanne C."/>
            <person name="Gautier V."/>
            <person name="Ament-velasquez S.L."/>
            <person name="Kruys A."/>
            <person name="Hutchinson M.I."/>
            <person name="Powell A.J."/>
            <person name="Barry K."/>
            <person name="Miller A.N."/>
            <person name="Grigoriev I.V."/>
            <person name="Debuchy R."/>
            <person name="Gladieux P."/>
            <person name="Thoren M.H."/>
            <person name="Johannesson H."/>
        </authorList>
    </citation>
    <scope>NUCLEOTIDE SEQUENCE</scope>
    <source>
        <strain evidence="4">CBS 232.78</strain>
    </source>
</reference>
<feature type="compositionally biased region" description="Low complexity" evidence="3">
    <location>
        <begin position="250"/>
        <end position="286"/>
    </location>
</feature>
<gene>
    <name evidence="4" type="ORF">B0H63DRAFT_464315</name>
</gene>
<dbReference type="EMBL" id="JAULSW010000002">
    <property type="protein sequence ID" value="KAK3389775.1"/>
    <property type="molecule type" value="Genomic_DNA"/>
</dbReference>
<protein>
    <submittedName>
        <fullName evidence="4">Cutinase-domain-containing protein</fullName>
    </submittedName>
</protein>
<keyword evidence="2" id="KW-1015">Disulfide bond</keyword>
<accession>A0AAE0NYI0</accession>
<name>A0AAE0NYI0_9PEZI</name>
<dbReference type="PANTHER" id="PTHR33630">
    <property type="entry name" value="CUTINASE RV1984C-RELATED-RELATED"/>
    <property type="match status" value="1"/>
</dbReference>
<sequence>MKGTIVLSLATAASAAASHGHHKLDIRAANSTLPCASGVHMLVARGSTEAPGLGRIGVVAGNVSALVPGSTIEPVDYPATFENYSDSEAKGAAFFTKSIVDYTALCPKTKIVLLGYSQGAQAVMDSLCGNSESGFTVSADLPGIYDEYLAAVLTYGDPSHTVGAPWNFGTSNKTGIFPRLNITACEPYSDQIRGYCDTGDVYCDRGNNSATHGSYFKNYTKEATEWIVAKYTASLAAGNVTIGGGHSDNTTVSVPSSPSSTGASTPASSSSSTPTSASGTPVPTSAVGSMRPSFVAGVSAVILSVMYMAL</sequence>
<reference evidence="4" key="1">
    <citation type="journal article" date="2023" name="Mol. Phylogenet. Evol.">
        <title>Genome-scale phylogeny and comparative genomics of the fungal order Sordariales.</title>
        <authorList>
            <person name="Hensen N."/>
            <person name="Bonometti L."/>
            <person name="Westerberg I."/>
            <person name="Brannstrom I.O."/>
            <person name="Guillou S."/>
            <person name="Cros-Aarteil S."/>
            <person name="Calhoun S."/>
            <person name="Haridas S."/>
            <person name="Kuo A."/>
            <person name="Mondo S."/>
            <person name="Pangilinan J."/>
            <person name="Riley R."/>
            <person name="LaButti K."/>
            <person name="Andreopoulos B."/>
            <person name="Lipzen A."/>
            <person name="Chen C."/>
            <person name="Yan M."/>
            <person name="Daum C."/>
            <person name="Ng V."/>
            <person name="Clum A."/>
            <person name="Steindorff A."/>
            <person name="Ohm R.A."/>
            <person name="Martin F."/>
            <person name="Silar P."/>
            <person name="Natvig D.O."/>
            <person name="Lalanne C."/>
            <person name="Gautier V."/>
            <person name="Ament-Velasquez S.L."/>
            <person name="Kruys A."/>
            <person name="Hutchinson M.I."/>
            <person name="Powell A.J."/>
            <person name="Barry K."/>
            <person name="Miller A.N."/>
            <person name="Grigoriev I.V."/>
            <person name="Debuchy R."/>
            <person name="Gladieux P."/>
            <person name="Hiltunen Thoren M."/>
            <person name="Johannesson H."/>
        </authorList>
    </citation>
    <scope>NUCLEOTIDE SEQUENCE</scope>
    <source>
        <strain evidence="4">CBS 232.78</strain>
    </source>
</reference>
<evidence type="ECO:0000313" key="5">
    <source>
        <dbReference type="Proteomes" id="UP001285441"/>
    </source>
</evidence>
<dbReference type="Gene3D" id="3.40.50.1820">
    <property type="entry name" value="alpha/beta hydrolase"/>
    <property type="match status" value="1"/>
</dbReference>
<feature type="region of interest" description="Disordered" evidence="3">
    <location>
        <begin position="248"/>
        <end position="286"/>
    </location>
</feature>
<dbReference type="SUPFAM" id="SSF53474">
    <property type="entry name" value="alpha/beta-Hydrolases"/>
    <property type="match status" value="1"/>
</dbReference>